<keyword evidence="3" id="KW-0012">Acyltransferase</keyword>
<dbReference type="InterPro" id="IPR050879">
    <property type="entry name" value="Acyltransferase_3"/>
</dbReference>
<keyword evidence="1" id="KW-0472">Membrane</keyword>
<keyword evidence="1" id="KW-0812">Transmembrane</keyword>
<feature type="transmembrane region" description="Helical" evidence="1">
    <location>
        <begin position="38"/>
        <end position="57"/>
    </location>
</feature>
<evidence type="ECO:0000256" key="1">
    <source>
        <dbReference type="SAM" id="Phobius"/>
    </source>
</evidence>
<comment type="caution">
    <text evidence="3">The sequence shown here is derived from an EMBL/GenBank/DDBJ whole genome shotgun (WGS) entry which is preliminary data.</text>
</comment>
<dbReference type="RefSeq" id="WP_154780028.1">
    <property type="nucleotide sequence ID" value="NZ_WMBC01000003.1"/>
</dbReference>
<keyword evidence="1" id="KW-1133">Transmembrane helix</keyword>
<feature type="transmembrane region" description="Helical" evidence="1">
    <location>
        <begin position="221"/>
        <end position="237"/>
    </location>
</feature>
<dbReference type="GO" id="GO:0016747">
    <property type="term" value="F:acyltransferase activity, transferring groups other than amino-acyl groups"/>
    <property type="evidence" value="ECO:0007669"/>
    <property type="project" value="InterPro"/>
</dbReference>
<gene>
    <name evidence="3" type="ORF">GKZ57_06070</name>
</gene>
<dbReference type="PANTHER" id="PTHR23028">
    <property type="entry name" value="ACETYLTRANSFERASE"/>
    <property type="match status" value="1"/>
</dbReference>
<feature type="transmembrane region" description="Helical" evidence="1">
    <location>
        <begin position="163"/>
        <end position="181"/>
    </location>
</feature>
<dbReference type="Proteomes" id="UP000437824">
    <property type="component" value="Unassembled WGS sequence"/>
</dbReference>
<dbReference type="AlphaFoldDB" id="A0A844GLE4"/>
<evidence type="ECO:0000259" key="2">
    <source>
        <dbReference type="Pfam" id="PF01757"/>
    </source>
</evidence>
<feature type="transmembrane region" description="Helical" evidence="1">
    <location>
        <begin position="308"/>
        <end position="328"/>
    </location>
</feature>
<keyword evidence="3" id="KW-0808">Transferase</keyword>
<feature type="domain" description="Acyltransferase 3" evidence="2">
    <location>
        <begin position="6"/>
        <end position="327"/>
    </location>
</feature>
<accession>A0A844GLE4</accession>
<proteinExistence type="predicted"/>
<evidence type="ECO:0000313" key="3">
    <source>
        <dbReference type="EMBL" id="MTD60844.1"/>
    </source>
</evidence>
<feature type="transmembrane region" description="Helical" evidence="1">
    <location>
        <begin position="276"/>
        <end position="296"/>
    </location>
</feature>
<dbReference type="EMBL" id="WMBC01000003">
    <property type="protein sequence ID" value="MTD60844.1"/>
    <property type="molecule type" value="Genomic_DNA"/>
</dbReference>
<dbReference type="Pfam" id="PF01757">
    <property type="entry name" value="Acyl_transf_3"/>
    <property type="match status" value="1"/>
</dbReference>
<sequence length="342" mass="39695">MQKMKCIQGIRGVAISLIVLWHLNSVFPNCLPAFGDRGVEFFFLLSGLLIGMKYYDLDRMKNIGQTLKYAVEKGRKTYPLYCLTIIPMLLFLLKNWKAHEIGTAKFASIIGTNLLYLQSWIPSEDYYWALNGVTWFLSDLLFCYLTIFIFFWIIRRMGSKSTLVMLFLIEFAWEFLVLNCFQNQTAFLTYIFPIYRALDFGIGVSLGVLSKCKEKKNFDGMLVLLLAVYVIMMIVFNKKVTYSIYHIIEALLVWTIVMGSGSISKYIFENPLLVKLGNTSEVIFLTHLPVITYMRIVWDKVFGDQYRIVEWLVILLCIFITAYGVSYIQKMIQVKKQCKSSI</sequence>
<name>A0A844GLE4_9FIRM</name>
<organism evidence="3 4">
    <name type="scientific">Blautia luti DSM 14534 = JCM 17040</name>
    <dbReference type="NCBI Taxonomy" id="649762"/>
    <lineage>
        <taxon>Bacteria</taxon>
        <taxon>Bacillati</taxon>
        <taxon>Bacillota</taxon>
        <taxon>Clostridia</taxon>
        <taxon>Lachnospirales</taxon>
        <taxon>Lachnospiraceae</taxon>
        <taxon>Blautia</taxon>
    </lineage>
</organism>
<evidence type="ECO:0000313" key="4">
    <source>
        <dbReference type="Proteomes" id="UP000437824"/>
    </source>
</evidence>
<feature type="transmembrane region" description="Helical" evidence="1">
    <location>
        <begin position="78"/>
        <end position="96"/>
    </location>
</feature>
<dbReference type="InterPro" id="IPR002656">
    <property type="entry name" value="Acyl_transf_3_dom"/>
</dbReference>
<feature type="transmembrane region" description="Helical" evidence="1">
    <location>
        <begin position="243"/>
        <end position="264"/>
    </location>
</feature>
<feature type="transmembrane region" description="Helical" evidence="1">
    <location>
        <begin position="187"/>
        <end position="209"/>
    </location>
</feature>
<feature type="transmembrane region" description="Helical" evidence="1">
    <location>
        <begin position="126"/>
        <end position="151"/>
    </location>
</feature>
<protein>
    <submittedName>
        <fullName evidence="3">Acyltransferase family protein</fullName>
    </submittedName>
</protein>
<reference evidence="3 4" key="1">
    <citation type="submission" date="2019-11" db="EMBL/GenBank/DDBJ databases">
        <title>Draft genome sequence of Blautia luti DSM 14534T, isolated from human stool.</title>
        <authorList>
            <person name="Ortiz R."/>
            <person name="Melis-Arcos F."/>
            <person name="Covarrubias P."/>
            <person name="Cardenas J.P."/>
            <person name="Perez-Donoso J."/>
            <person name="Almonacid D."/>
        </authorList>
    </citation>
    <scope>NUCLEOTIDE SEQUENCE [LARGE SCALE GENOMIC DNA]</scope>
    <source>
        <strain evidence="3 4">DSM 14534</strain>
    </source>
</reference>